<evidence type="ECO:0000313" key="1">
    <source>
        <dbReference type="EMBL" id="GAG92757.1"/>
    </source>
</evidence>
<organism evidence="1">
    <name type="scientific">marine sediment metagenome</name>
    <dbReference type="NCBI Taxonomy" id="412755"/>
    <lineage>
        <taxon>unclassified sequences</taxon>
        <taxon>metagenomes</taxon>
        <taxon>ecological metagenomes</taxon>
    </lineage>
</organism>
<dbReference type="EMBL" id="BART01024775">
    <property type="protein sequence ID" value="GAG92757.1"/>
    <property type="molecule type" value="Genomic_DNA"/>
</dbReference>
<dbReference type="AlphaFoldDB" id="X1CI36"/>
<reference evidence="1" key="1">
    <citation type="journal article" date="2014" name="Front. Microbiol.">
        <title>High frequency of phylogenetically diverse reductive dehalogenase-homologous genes in deep subseafloor sedimentary metagenomes.</title>
        <authorList>
            <person name="Kawai M."/>
            <person name="Futagami T."/>
            <person name="Toyoda A."/>
            <person name="Takaki Y."/>
            <person name="Nishi S."/>
            <person name="Hori S."/>
            <person name="Arai W."/>
            <person name="Tsubouchi T."/>
            <person name="Morono Y."/>
            <person name="Uchiyama I."/>
            <person name="Ito T."/>
            <person name="Fujiyama A."/>
            <person name="Inagaki F."/>
            <person name="Takami H."/>
        </authorList>
    </citation>
    <scope>NUCLEOTIDE SEQUENCE</scope>
    <source>
        <strain evidence="1">Expedition CK06-06</strain>
    </source>
</reference>
<name>X1CI36_9ZZZZ</name>
<comment type="caution">
    <text evidence="1">The sequence shown here is derived from an EMBL/GenBank/DDBJ whole genome shotgun (WGS) entry which is preliminary data.</text>
</comment>
<feature type="non-terminal residue" evidence="1">
    <location>
        <position position="130"/>
    </location>
</feature>
<accession>X1CI36</accession>
<sequence length="130" mass="15317">MKGFFEILNFKGGFGKISRMNLTQERKVYIHTPKLIVPLNDLLFNDKELLDFLKNYDLFKILNLDELKEINFFHEQFFKDKGFFFSNSGTFETFQDNLEDNLIKEKINNVFPIIPFNVPTTAMSLDFAIS</sequence>
<protein>
    <submittedName>
        <fullName evidence="1">Uncharacterized protein</fullName>
    </submittedName>
</protein>
<gene>
    <name evidence="1" type="ORF">S01H4_44640</name>
</gene>
<proteinExistence type="predicted"/>